<accession>A0A081B7L6</accession>
<dbReference type="GO" id="GO:0043190">
    <property type="term" value="C:ATP-binding cassette (ABC) transporter complex"/>
    <property type="evidence" value="ECO:0007669"/>
    <property type="project" value="InterPro"/>
</dbReference>
<dbReference type="InterPro" id="IPR010065">
    <property type="entry name" value="AA_ABC_transptr_permease_3TM"/>
</dbReference>
<evidence type="ECO:0000256" key="3">
    <source>
        <dbReference type="ARBA" id="ARBA00022448"/>
    </source>
</evidence>
<evidence type="ECO:0000256" key="2">
    <source>
        <dbReference type="ARBA" id="ARBA00010072"/>
    </source>
</evidence>
<dbReference type="PROSITE" id="PS50928">
    <property type="entry name" value="ABC_TM1"/>
    <property type="match status" value="1"/>
</dbReference>
<evidence type="ECO:0000256" key="1">
    <source>
        <dbReference type="ARBA" id="ARBA00004429"/>
    </source>
</evidence>
<keyword evidence="3 8" id="KW-0813">Transport</keyword>
<name>A0A081B7L6_9HYPH</name>
<dbReference type="PANTHER" id="PTHR30614">
    <property type="entry name" value="MEMBRANE COMPONENT OF AMINO ACID ABC TRANSPORTER"/>
    <property type="match status" value="1"/>
</dbReference>
<dbReference type="CDD" id="cd06261">
    <property type="entry name" value="TM_PBP2"/>
    <property type="match status" value="1"/>
</dbReference>
<dbReference type="EMBL" id="BBIO01000002">
    <property type="protein sequence ID" value="GAK44034.1"/>
    <property type="molecule type" value="Genomic_DNA"/>
</dbReference>
<evidence type="ECO:0000256" key="7">
    <source>
        <dbReference type="ARBA" id="ARBA00023136"/>
    </source>
</evidence>
<feature type="transmembrane region" description="Helical" evidence="8">
    <location>
        <begin position="129"/>
        <end position="147"/>
    </location>
</feature>
<dbReference type="InterPro" id="IPR035906">
    <property type="entry name" value="MetI-like_sf"/>
</dbReference>
<dbReference type="SUPFAM" id="SSF161098">
    <property type="entry name" value="MetI-like"/>
    <property type="match status" value="1"/>
</dbReference>
<dbReference type="Proteomes" id="UP000028702">
    <property type="component" value="Unassembled WGS sequence"/>
</dbReference>
<proteinExistence type="inferred from homology"/>
<keyword evidence="5 8" id="KW-0812">Transmembrane</keyword>
<sequence>MSMETYVKTRRHPALPPPGKATGLIGWMRRNLFSSAGNTITTLVCAAIIALTVPPFFNWAVLDAVWYASDGGLCRVEGAGACWAFVEAKFGQFIYGRYPAEEIWRPNLVLLLFFLNLAAVLTPRMPYKGWLAATLLFIFPMFAWGVLHGGKFGLSVVETSDWGGLLLTLVIALSGILASLPLGILLALGRRSKLPVIRTLSVLFIEFWRGVPLVTVLFMASVMLPLFLPEGVTFDLLLRAIIGVALFASAYMAEVVRGGLQAVPSGQYEAAKALGLSYWQMMGLIVLPQALRVVIPGIVNTFIGLFKDTTLVLIIGLFDFLGIIRANFTDANWASPNTAATGYVFAAFVFWMFCFAMSRYSLYMEKQLSQGERR</sequence>
<keyword evidence="7 8" id="KW-0472">Membrane</keyword>
<feature type="domain" description="ABC transmembrane type-1" evidence="9">
    <location>
        <begin position="165"/>
        <end position="356"/>
    </location>
</feature>
<feature type="transmembrane region" description="Helical" evidence="8">
    <location>
        <begin position="276"/>
        <end position="299"/>
    </location>
</feature>
<dbReference type="AlphaFoldDB" id="A0A081B7L6"/>
<evidence type="ECO:0000313" key="11">
    <source>
        <dbReference type="Proteomes" id="UP000028702"/>
    </source>
</evidence>
<evidence type="ECO:0000256" key="6">
    <source>
        <dbReference type="ARBA" id="ARBA00022989"/>
    </source>
</evidence>
<dbReference type="NCBIfam" id="TIGR01726">
    <property type="entry name" value="HEQRo_perm_3TM"/>
    <property type="match status" value="1"/>
</dbReference>
<keyword evidence="4" id="KW-1003">Cell membrane</keyword>
<feature type="transmembrane region" description="Helical" evidence="8">
    <location>
        <begin position="311"/>
        <end position="328"/>
    </location>
</feature>
<feature type="transmembrane region" description="Helical" evidence="8">
    <location>
        <begin position="167"/>
        <end position="188"/>
    </location>
</feature>
<reference evidence="10 11" key="1">
    <citation type="submission" date="2014-07" db="EMBL/GenBank/DDBJ databases">
        <title>Tepidicaulis marinum gen. nov., sp. nov., a novel marine bacterium denitrifying nitrate to nitrous oxide strictly under microaerobic conditions.</title>
        <authorList>
            <person name="Takeuchi M."/>
            <person name="Yamagishi T."/>
            <person name="Kamagata Y."/>
            <person name="Oshima K."/>
            <person name="Hattori M."/>
            <person name="Katayama T."/>
            <person name="Hanada S."/>
            <person name="Tamaki H."/>
            <person name="Marumo K."/>
            <person name="Maeda H."/>
            <person name="Nedachi M."/>
            <person name="Iwasaki W."/>
            <person name="Suwa Y."/>
            <person name="Sakata S."/>
        </authorList>
    </citation>
    <scope>NUCLEOTIDE SEQUENCE [LARGE SCALE GENOMIC DNA]</scope>
    <source>
        <strain evidence="10 11">MA2</strain>
    </source>
</reference>
<dbReference type="PANTHER" id="PTHR30614:SF41">
    <property type="entry name" value="INNER MEMBRANE AMINO-ACID ABC TRANSPORTER PERMEASE PROTEIN YHDY"/>
    <property type="match status" value="1"/>
</dbReference>
<organism evidence="10 11">
    <name type="scientific">Tepidicaulis marinus</name>
    <dbReference type="NCBI Taxonomy" id="1333998"/>
    <lineage>
        <taxon>Bacteria</taxon>
        <taxon>Pseudomonadati</taxon>
        <taxon>Pseudomonadota</taxon>
        <taxon>Alphaproteobacteria</taxon>
        <taxon>Hyphomicrobiales</taxon>
        <taxon>Parvibaculaceae</taxon>
        <taxon>Tepidicaulis</taxon>
    </lineage>
</organism>
<feature type="transmembrane region" description="Helical" evidence="8">
    <location>
        <begin position="340"/>
        <end position="360"/>
    </location>
</feature>
<dbReference type="eggNOG" id="COG0765">
    <property type="taxonomic scope" value="Bacteria"/>
</dbReference>
<comment type="subcellular location">
    <subcellularLocation>
        <location evidence="1">Cell inner membrane</location>
        <topology evidence="1">Multi-pass membrane protein</topology>
    </subcellularLocation>
    <subcellularLocation>
        <location evidence="8">Cell membrane</location>
        <topology evidence="8">Multi-pass membrane protein</topology>
    </subcellularLocation>
</comment>
<protein>
    <submittedName>
        <fullName evidence="10">Polar amino acid ABC transporter inner membrane subunit</fullName>
    </submittedName>
</protein>
<dbReference type="Gene3D" id="1.10.3720.10">
    <property type="entry name" value="MetI-like"/>
    <property type="match status" value="1"/>
</dbReference>
<feature type="transmembrane region" description="Helical" evidence="8">
    <location>
        <begin position="236"/>
        <end position="256"/>
    </location>
</feature>
<feature type="transmembrane region" description="Helical" evidence="8">
    <location>
        <begin position="103"/>
        <end position="122"/>
    </location>
</feature>
<dbReference type="Pfam" id="PF00528">
    <property type="entry name" value="BPD_transp_1"/>
    <property type="match status" value="1"/>
</dbReference>
<comment type="caution">
    <text evidence="10">The sequence shown here is derived from an EMBL/GenBank/DDBJ whole genome shotgun (WGS) entry which is preliminary data.</text>
</comment>
<dbReference type="GO" id="GO:0006865">
    <property type="term" value="P:amino acid transport"/>
    <property type="evidence" value="ECO:0007669"/>
    <property type="project" value="TreeGrafter"/>
</dbReference>
<dbReference type="GO" id="GO:0022857">
    <property type="term" value="F:transmembrane transporter activity"/>
    <property type="evidence" value="ECO:0007669"/>
    <property type="project" value="InterPro"/>
</dbReference>
<dbReference type="InterPro" id="IPR043429">
    <property type="entry name" value="ArtM/GltK/GlnP/TcyL/YhdX-like"/>
</dbReference>
<feature type="transmembrane region" description="Helical" evidence="8">
    <location>
        <begin position="36"/>
        <end position="57"/>
    </location>
</feature>
<evidence type="ECO:0000256" key="5">
    <source>
        <dbReference type="ARBA" id="ARBA00022692"/>
    </source>
</evidence>
<dbReference type="InterPro" id="IPR000515">
    <property type="entry name" value="MetI-like"/>
</dbReference>
<gene>
    <name evidence="10" type="ORF">M2A_0533</name>
</gene>
<dbReference type="STRING" id="1333998.M2A_0533"/>
<evidence type="ECO:0000259" key="9">
    <source>
        <dbReference type="PROSITE" id="PS50928"/>
    </source>
</evidence>
<keyword evidence="6 8" id="KW-1133">Transmembrane helix</keyword>
<evidence type="ECO:0000256" key="4">
    <source>
        <dbReference type="ARBA" id="ARBA00022475"/>
    </source>
</evidence>
<evidence type="ECO:0000256" key="8">
    <source>
        <dbReference type="RuleBase" id="RU363032"/>
    </source>
</evidence>
<comment type="similarity">
    <text evidence="2">Belongs to the binding-protein-dependent transport system permease family. HisMQ subfamily.</text>
</comment>
<keyword evidence="11" id="KW-1185">Reference proteome</keyword>
<evidence type="ECO:0000313" key="10">
    <source>
        <dbReference type="EMBL" id="GAK44034.1"/>
    </source>
</evidence>
<feature type="transmembrane region" description="Helical" evidence="8">
    <location>
        <begin position="200"/>
        <end position="224"/>
    </location>
</feature>